<accession>A0A1Y2L738</accession>
<evidence type="ECO:0000313" key="1">
    <source>
        <dbReference type="EMBL" id="OSQ40649.1"/>
    </source>
</evidence>
<sequence>MGESLGGPYSAVPDWPGRDASDIGHARITAFLVLDIQQSREKAEYVRNRIISQVATADPVLPEDDIVMNAYSVSIGPVTSVIEPTIDDTGEAPVAVHTADLLAAVERRIADIGTVWSGR</sequence>
<dbReference type="Proteomes" id="UP000193391">
    <property type="component" value="Unassembled WGS sequence"/>
</dbReference>
<reference evidence="1 2" key="1">
    <citation type="submission" date="2014-03" db="EMBL/GenBank/DDBJ databases">
        <title>The draft genome sequence of Thalassospira mesophila JCM 18969.</title>
        <authorList>
            <person name="Lai Q."/>
            <person name="Shao Z."/>
        </authorList>
    </citation>
    <scope>NUCLEOTIDE SEQUENCE [LARGE SCALE GENOMIC DNA]</scope>
    <source>
        <strain evidence="1 2">JCM 18969</strain>
    </source>
</reference>
<name>A0A1Y2L738_9PROT</name>
<dbReference type="EMBL" id="JFKA01000001">
    <property type="protein sequence ID" value="OSQ40649.1"/>
    <property type="molecule type" value="Genomic_DNA"/>
</dbReference>
<gene>
    <name evidence="1" type="ORF">TMES_02650</name>
</gene>
<dbReference type="AlphaFoldDB" id="A0A1Y2L738"/>
<protein>
    <submittedName>
        <fullName evidence="1">Uncharacterized protein</fullName>
    </submittedName>
</protein>
<evidence type="ECO:0000313" key="2">
    <source>
        <dbReference type="Proteomes" id="UP000193391"/>
    </source>
</evidence>
<dbReference type="OrthoDB" id="7362706at2"/>
<dbReference type="RefSeq" id="WP_085579132.1">
    <property type="nucleotide sequence ID" value="NZ_JFKA01000001.1"/>
</dbReference>
<keyword evidence="2" id="KW-1185">Reference proteome</keyword>
<organism evidence="1 2">
    <name type="scientific">Thalassospira mesophila</name>
    <dbReference type="NCBI Taxonomy" id="1293891"/>
    <lineage>
        <taxon>Bacteria</taxon>
        <taxon>Pseudomonadati</taxon>
        <taxon>Pseudomonadota</taxon>
        <taxon>Alphaproteobacteria</taxon>
        <taxon>Rhodospirillales</taxon>
        <taxon>Thalassospiraceae</taxon>
        <taxon>Thalassospira</taxon>
    </lineage>
</organism>
<proteinExistence type="predicted"/>
<comment type="caution">
    <text evidence="1">The sequence shown here is derived from an EMBL/GenBank/DDBJ whole genome shotgun (WGS) entry which is preliminary data.</text>
</comment>